<proteinExistence type="predicted"/>
<dbReference type="EMBL" id="LSLI01000023">
    <property type="protein sequence ID" value="KXS32628.1"/>
    <property type="molecule type" value="Genomic_DNA"/>
</dbReference>
<dbReference type="Pfam" id="PF04264">
    <property type="entry name" value="YceI"/>
    <property type="match status" value="1"/>
</dbReference>
<accession>A0A139BUP8</accession>
<name>A0A139BUP8_9PROT</name>
<keyword evidence="1" id="KW-0732">Signal</keyword>
<reference evidence="3 4" key="1">
    <citation type="submission" date="2016-02" db="EMBL/GenBank/DDBJ databases">
        <authorList>
            <person name="Wen L."/>
            <person name="He K."/>
            <person name="Yang H."/>
        </authorList>
    </citation>
    <scope>NUCLEOTIDE SEQUENCE [LARGE SCALE GENOMIC DNA]</scope>
    <source>
        <strain evidence="3">ShG14-8</strain>
    </source>
</reference>
<dbReference type="Proteomes" id="UP000070578">
    <property type="component" value="Unassembled WGS sequence"/>
</dbReference>
<comment type="caution">
    <text evidence="3">The sequence shown here is derived from an EMBL/GenBank/DDBJ whole genome shotgun (WGS) entry which is preliminary data.</text>
</comment>
<dbReference type="InterPro" id="IPR007372">
    <property type="entry name" value="Lipid/polyisoprenoid-bd_YceI"/>
</dbReference>
<dbReference type="PANTHER" id="PTHR34406:SF1">
    <property type="entry name" value="PROTEIN YCEI"/>
    <property type="match status" value="1"/>
</dbReference>
<organism evidence="3 4">
    <name type="scientific">Candidatus Gallionella acididurans</name>
    <dbReference type="NCBI Taxonomy" id="1796491"/>
    <lineage>
        <taxon>Bacteria</taxon>
        <taxon>Pseudomonadati</taxon>
        <taxon>Pseudomonadota</taxon>
        <taxon>Betaproteobacteria</taxon>
        <taxon>Nitrosomonadales</taxon>
        <taxon>Gallionellaceae</taxon>
        <taxon>Gallionella</taxon>
    </lineage>
</organism>
<dbReference type="SUPFAM" id="SSF101874">
    <property type="entry name" value="YceI-like"/>
    <property type="match status" value="1"/>
</dbReference>
<evidence type="ECO:0000313" key="3">
    <source>
        <dbReference type="EMBL" id="KXS32628.1"/>
    </source>
</evidence>
<feature type="chain" id="PRO_5007484011" evidence="1">
    <location>
        <begin position="24"/>
        <end position="191"/>
    </location>
</feature>
<dbReference type="InterPro" id="IPR036761">
    <property type="entry name" value="TTHA0802/YceI-like_sf"/>
</dbReference>
<evidence type="ECO:0000259" key="2">
    <source>
        <dbReference type="SMART" id="SM00867"/>
    </source>
</evidence>
<feature type="signal peptide" evidence="1">
    <location>
        <begin position="1"/>
        <end position="23"/>
    </location>
</feature>
<evidence type="ECO:0000256" key="1">
    <source>
        <dbReference type="SAM" id="SignalP"/>
    </source>
</evidence>
<reference evidence="3 4" key="2">
    <citation type="submission" date="2016-03" db="EMBL/GenBank/DDBJ databases">
        <title>New uncultured bacterium of the family Gallionellaceae from acid mine drainage: description and reconstruction of genome based on metagenomic analysis of microbial community.</title>
        <authorList>
            <person name="Kadnikov V."/>
            <person name="Ivasenko D."/>
            <person name="Beletsky A."/>
            <person name="Mardanov A."/>
            <person name="Danilova E."/>
            <person name="Pimenov N."/>
            <person name="Karnachuk O."/>
            <person name="Ravin N."/>
        </authorList>
    </citation>
    <scope>NUCLEOTIDE SEQUENCE [LARGE SCALE GENOMIC DNA]</scope>
    <source>
        <strain evidence="3">ShG14-8</strain>
    </source>
</reference>
<dbReference type="PANTHER" id="PTHR34406">
    <property type="entry name" value="PROTEIN YCEI"/>
    <property type="match status" value="1"/>
</dbReference>
<gene>
    <name evidence="3" type="ORF">AWT59_1223</name>
</gene>
<protein>
    <submittedName>
        <fullName evidence="3">YceI family protein</fullName>
    </submittedName>
</protein>
<sequence>MIMRKSVFAVFAICAALPINALAADSYTIDPFHTFPNFSINHLGFSTMHGRFDKTSGKITLDRAAKNGSIEVAIATDSVTTGYAKRDEHLRSPDFFNAAEFPSITYKSTAVHFKGDVPSSVDGNLTISGVTKPVTLKIEEFNCGTNPMNQKAECGAAASAQIKRSDFGVKYGLPAIGDDVKLVFEIEAIKD</sequence>
<evidence type="ECO:0000313" key="4">
    <source>
        <dbReference type="Proteomes" id="UP000070578"/>
    </source>
</evidence>
<dbReference type="Gene3D" id="2.40.128.110">
    <property type="entry name" value="Lipid/polyisoprenoid-binding, YceI-like"/>
    <property type="match status" value="1"/>
</dbReference>
<dbReference type="SMART" id="SM00867">
    <property type="entry name" value="YceI"/>
    <property type="match status" value="1"/>
</dbReference>
<dbReference type="AlphaFoldDB" id="A0A139BUP8"/>
<feature type="domain" description="Lipid/polyisoprenoid-binding YceI-like" evidence="2">
    <location>
        <begin position="26"/>
        <end position="189"/>
    </location>
</feature>